<comment type="subcellular location">
    <subcellularLocation>
        <location evidence="1">Membrane</location>
        <topology evidence="1">Multi-pass membrane protein</topology>
    </subcellularLocation>
</comment>
<comment type="similarity">
    <text evidence="2">Belongs to the ZIP transporter (TC 2.A.5) family.</text>
</comment>
<dbReference type="InterPro" id="IPR050799">
    <property type="entry name" value="ZIP_Transporter"/>
</dbReference>
<evidence type="ECO:0000256" key="4">
    <source>
        <dbReference type="ARBA" id="ARBA00022989"/>
    </source>
</evidence>
<protein>
    <submittedName>
        <fullName evidence="7">Uncharacterized protein</fullName>
    </submittedName>
</protein>
<dbReference type="InterPro" id="IPR003689">
    <property type="entry name" value="ZIP"/>
</dbReference>
<accession>A0ABN9LGX8</accession>
<proteinExistence type="inferred from homology"/>
<dbReference type="PANTHER" id="PTHR12191">
    <property type="entry name" value="SOLUTE CARRIER FAMILY 39"/>
    <property type="match status" value="1"/>
</dbReference>
<keyword evidence="5" id="KW-0472">Membrane</keyword>
<keyword evidence="8" id="KW-1185">Reference proteome</keyword>
<comment type="caution">
    <text evidence="7">The sequence shown here is derived from an EMBL/GenBank/DDBJ whole genome shotgun (WGS) entry which is preliminary data.</text>
</comment>
<evidence type="ECO:0000256" key="6">
    <source>
        <dbReference type="SAM" id="MobiDB-lite"/>
    </source>
</evidence>
<feature type="compositionally biased region" description="Basic residues" evidence="6">
    <location>
        <begin position="1"/>
        <end position="12"/>
    </location>
</feature>
<feature type="region of interest" description="Disordered" evidence="6">
    <location>
        <begin position="52"/>
        <end position="79"/>
    </location>
</feature>
<evidence type="ECO:0000313" key="7">
    <source>
        <dbReference type="EMBL" id="CAJ0938740.1"/>
    </source>
</evidence>
<sequence>MGLLRQRRKSKKKSDQVKPQVQEEGCTTALWELRRPIGPEFCEETIPADGCEEGHKEEAEVPQTSGETAHSHHGHSHNASGGGIADIVWMVLLGDGIHNFTDGLAIGAVYDQTMSLYGQTQPSHSTQQGHIYKIISAQVTGRIV</sequence>
<keyword evidence="3" id="KW-0812">Transmembrane</keyword>
<feature type="region of interest" description="Disordered" evidence="6">
    <location>
        <begin position="1"/>
        <end position="25"/>
    </location>
</feature>
<keyword evidence="4" id="KW-1133">Transmembrane helix</keyword>
<evidence type="ECO:0000256" key="2">
    <source>
        <dbReference type="ARBA" id="ARBA00006939"/>
    </source>
</evidence>
<evidence type="ECO:0000256" key="1">
    <source>
        <dbReference type="ARBA" id="ARBA00004141"/>
    </source>
</evidence>
<reference evidence="7" key="1">
    <citation type="submission" date="2023-07" db="EMBL/GenBank/DDBJ databases">
        <authorList>
            <person name="Stuckert A."/>
        </authorList>
    </citation>
    <scope>NUCLEOTIDE SEQUENCE</scope>
</reference>
<gene>
    <name evidence="7" type="ORF">RIMI_LOCUS7772236</name>
</gene>
<organism evidence="7 8">
    <name type="scientific">Ranitomeya imitator</name>
    <name type="common">mimic poison frog</name>
    <dbReference type="NCBI Taxonomy" id="111125"/>
    <lineage>
        <taxon>Eukaryota</taxon>
        <taxon>Metazoa</taxon>
        <taxon>Chordata</taxon>
        <taxon>Craniata</taxon>
        <taxon>Vertebrata</taxon>
        <taxon>Euteleostomi</taxon>
        <taxon>Amphibia</taxon>
        <taxon>Batrachia</taxon>
        <taxon>Anura</taxon>
        <taxon>Neobatrachia</taxon>
        <taxon>Hyloidea</taxon>
        <taxon>Dendrobatidae</taxon>
        <taxon>Dendrobatinae</taxon>
        <taxon>Ranitomeya</taxon>
    </lineage>
</organism>
<dbReference type="PANTHER" id="PTHR12191:SF17">
    <property type="entry name" value="ZINC TRANSPORTER ZIP5"/>
    <property type="match status" value="1"/>
</dbReference>
<evidence type="ECO:0000256" key="3">
    <source>
        <dbReference type="ARBA" id="ARBA00022692"/>
    </source>
</evidence>
<dbReference type="Pfam" id="PF02535">
    <property type="entry name" value="Zip"/>
    <property type="match status" value="1"/>
</dbReference>
<dbReference type="EMBL" id="CAUEEQ010014955">
    <property type="protein sequence ID" value="CAJ0938740.1"/>
    <property type="molecule type" value="Genomic_DNA"/>
</dbReference>
<evidence type="ECO:0000313" key="8">
    <source>
        <dbReference type="Proteomes" id="UP001176940"/>
    </source>
</evidence>
<name>A0ABN9LGX8_9NEOB</name>
<dbReference type="Proteomes" id="UP001176940">
    <property type="component" value="Unassembled WGS sequence"/>
</dbReference>
<evidence type="ECO:0000256" key="5">
    <source>
        <dbReference type="ARBA" id="ARBA00023136"/>
    </source>
</evidence>